<reference evidence="2 3" key="1">
    <citation type="journal article" date="2016" name="Int. J. Syst. Evol. Microbiol.">
        <title>Descriptions of Anaerotaenia torta gen. nov., sp. nov. and Anaerocolumna cellulosilytica gen. nov., sp. nov. isolated from a methanogenic reactor of cattle waste.</title>
        <authorList>
            <person name="Uek A."/>
            <person name="Ohtaki Y."/>
            <person name="Kaku N."/>
            <person name="Ueki K."/>
        </authorList>
    </citation>
    <scope>NUCLEOTIDE SEQUENCE [LARGE SCALE GENOMIC DNA]</scope>
    <source>
        <strain evidence="2 3">SN021</strain>
    </source>
</reference>
<dbReference type="EMBL" id="AP023367">
    <property type="protein sequence ID" value="BCJ93187.1"/>
    <property type="molecule type" value="Genomic_DNA"/>
</dbReference>
<sequence>MKKLVLTFDDGPNPLYTEKLLEVLNAHKVKATFFVVTKDAICNPKLIERMKQDGHEIALHSLEHRHALLSGYIYTKNDFTKSIKLLKMLNCKIRFYRPPWGVRNLYTANFTKKHNLHMVLWDVMVEDWRVKNTPGILASRINRKVFDGAIICLHDGGERHGGDYGAPLHMIKALQMVLPKLKKEGYEFVTVGEYFDNE</sequence>
<organism evidence="2 3">
    <name type="scientific">Anaerocolumna cellulosilytica</name>
    <dbReference type="NCBI Taxonomy" id="433286"/>
    <lineage>
        <taxon>Bacteria</taxon>
        <taxon>Bacillati</taxon>
        <taxon>Bacillota</taxon>
        <taxon>Clostridia</taxon>
        <taxon>Lachnospirales</taxon>
        <taxon>Lachnospiraceae</taxon>
        <taxon>Anaerocolumna</taxon>
    </lineage>
</organism>
<dbReference type="SUPFAM" id="SSF88713">
    <property type="entry name" value="Glycoside hydrolase/deacetylase"/>
    <property type="match status" value="1"/>
</dbReference>
<dbReference type="PANTHER" id="PTHR10587:SF137">
    <property type="entry name" value="4-DEOXY-4-FORMAMIDO-L-ARABINOSE-PHOSPHOUNDECAPRENOL DEFORMYLASE ARND-RELATED"/>
    <property type="match status" value="1"/>
</dbReference>
<name>A0A6S6QZA2_9FIRM</name>
<dbReference type="InterPro" id="IPR002509">
    <property type="entry name" value="NODB_dom"/>
</dbReference>
<dbReference type="GO" id="GO:0016810">
    <property type="term" value="F:hydrolase activity, acting on carbon-nitrogen (but not peptide) bonds"/>
    <property type="evidence" value="ECO:0007669"/>
    <property type="project" value="InterPro"/>
</dbReference>
<dbReference type="Pfam" id="PF01522">
    <property type="entry name" value="Polysacc_deac_1"/>
    <property type="match status" value="1"/>
</dbReference>
<dbReference type="RefSeq" id="WP_184095596.1">
    <property type="nucleotide sequence ID" value="NZ_AP023367.1"/>
</dbReference>
<accession>A0A6S6QZA2</accession>
<dbReference type="Proteomes" id="UP000515561">
    <property type="component" value="Chromosome"/>
</dbReference>
<dbReference type="PANTHER" id="PTHR10587">
    <property type="entry name" value="GLYCOSYL TRANSFERASE-RELATED"/>
    <property type="match status" value="1"/>
</dbReference>
<dbReference type="KEGG" id="acel:acsn021_07560"/>
<dbReference type="CDD" id="cd10959">
    <property type="entry name" value="CE4_NodB_like_3"/>
    <property type="match status" value="1"/>
</dbReference>
<evidence type="ECO:0000313" key="3">
    <source>
        <dbReference type="Proteomes" id="UP000515561"/>
    </source>
</evidence>
<evidence type="ECO:0000259" key="1">
    <source>
        <dbReference type="PROSITE" id="PS51677"/>
    </source>
</evidence>
<protein>
    <submittedName>
        <fullName evidence="2">Polysaccharide deacetylase familiy protein</fullName>
    </submittedName>
</protein>
<dbReference type="GO" id="GO:0005975">
    <property type="term" value="P:carbohydrate metabolic process"/>
    <property type="evidence" value="ECO:0007669"/>
    <property type="project" value="InterPro"/>
</dbReference>
<dbReference type="Gene3D" id="3.20.20.370">
    <property type="entry name" value="Glycoside hydrolase/deacetylase"/>
    <property type="match status" value="1"/>
</dbReference>
<keyword evidence="3" id="KW-1185">Reference proteome</keyword>
<feature type="domain" description="NodB homology" evidence="1">
    <location>
        <begin position="2"/>
        <end position="189"/>
    </location>
</feature>
<dbReference type="InterPro" id="IPR011330">
    <property type="entry name" value="Glyco_hydro/deAcase_b/a-brl"/>
</dbReference>
<evidence type="ECO:0000313" key="2">
    <source>
        <dbReference type="EMBL" id="BCJ93187.1"/>
    </source>
</evidence>
<gene>
    <name evidence="2" type="ORF">acsn021_07560</name>
</gene>
<dbReference type="AlphaFoldDB" id="A0A6S6QZA2"/>
<proteinExistence type="predicted"/>
<dbReference type="PROSITE" id="PS51677">
    <property type="entry name" value="NODB"/>
    <property type="match status" value="1"/>
</dbReference>
<dbReference type="InterPro" id="IPR050248">
    <property type="entry name" value="Polysacc_deacetylase_ArnD"/>
</dbReference>